<accession>A0AAE3GSS7</accession>
<dbReference type="EMBL" id="JAMZMM010000128">
    <property type="protein sequence ID" value="MCP2729609.1"/>
    <property type="molecule type" value="Genomic_DNA"/>
</dbReference>
<comment type="caution">
    <text evidence="1">The sequence shown here is derived from an EMBL/GenBank/DDBJ whole genome shotgun (WGS) entry which is preliminary data.</text>
</comment>
<gene>
    <name evidence="1" type="ORF">NJ959_14245</name>
</gene>
<reference evidence="1" key="1">
    <citation type="submission" date="2022-06" db="EMBL/GenBank/DDBJ databases">
        <title>New cyanobacteria of genus Symplocastrum in benthos of Lake Baikal.</title>
        <authorList>
            <person name="Sorokovikova E."/>
            <person name="Tikhonova I."/>
            <person name="Krasnopeev A."/>
            <person name="Evseev P."/>
            <person name="Gladkikh A."/>
            <person name="Belykh O."/>
        </authorList>
    </citation>
    <scope>NUCLEOTIDE SEQUENCE</scope>
    <source>
        <strain evidence="1">BBK-W-15</strain>
    </source>
</reference>
<evidence type="ECO:0000313" key="1">
    <source>
        <dbReference type="EMBL" id="MCP2729609.1"/>
    </source>
</evidence>
<keyword evidence="2" id="KW-1185">Reference proteome</keyword>
<sequence>MKEGKRMIFVDGENLAFRYQIPVINEVMRQGKKVIIWAFSSGLNQQLIYTPDEFKSIDCLFFAQS</sequence>
<dbReference type="RefSeq" id="WP_254012391.1">
    <property type="nucleotide sequence ID" value="NZ_JAMZMM010000128.1"/>
</dbReference>
<name>A0AAE3GSS7_9CYAN</name>
<proteinExistence type="predicted"/>
<protein>
    <recommendedName>
        <fullName evidence="3">NYN domain-containing protein</fullName>
    </recommendedName>
</protein>
<dbReference type="AlphaFoldDB" id="A0AAE3GSS7"/>
<evidence type="ECO:0000313" key="2">
    <source>
        <dbReference type="Proteomes" id="UP001204953"/>
    </source>
</evidence>
<organism evidence="1 2">
    <name type="scientific">Limnofasciculus baicalensis BBK-W-15</name>
    <dbReference type="NCBI Taxonomy" id="2699891"/>
    <lineage>
        <taxon>Bacteria</taxon>
        <taxon>Bacillati</taxon>
        <taxon>Cyanobacteriota</taxon>
        <taxon>Cyanophyceae</taxon>
        <taxon>Coleofasciculales</taxon>
        <taxon>Coleofasciculaceae</taxon>
        <taxon>Limnofasciculus</taxon>
        <taxon>Limnofasciculus baicalensis</taxon>
    </lineage>
</organism>
<dbReference type="Proteomes" id="UP001204953">
    <property type="component" value="Unassembled WGS sequence"/>
</dbReference>
<evidence type="ECO:0008006" key="3">
    <source>
        <dbReference type="Google" id="ProtNLM"/>
    </source>
</evidence>